<sequence>MSVSHQYLFNRILDITAIIHVPIKVLSIVIVIRYSPPHMRLLSFFLLNGLVWNFAANLVFTVMHVYPMYPAECFRTDGIVSFIDNEIFSHAIFGLLFVFILNTVIAVTSTFIYRYIIFVFPNQIEFIKRRLLLSTFALHIGVTIATAVLYTKWALLKESYPDKDELPLGNSVLCLNPYGPQKDGALWTFIGGIAVATFVCLASAFLLLVSIYRKRGIVHKKSLDNHKKVLQILVTNRDGEERKDKMSQNLVIYTTEHAANAETQRWIQWIDVRKRKNNISDEVPQKSIQEKHGKVSHFGWCVAKDDYGGKYFDRNVD</sequence>
<feature type="transmembrane region" description="Helical" evidence="1">
    <location>
        <begin position="185"/>
        <end position="212"/>
    </location>
</feature>
<feature type="transmembrane region" description="Helical" evidence="1">
    <location>
        <begin position="131"/>
        <end position="150"/>
    </location>
</feature>
<proteinExistence type="predicted"/>
<feature type="transmembrane region" description="Helical" evidence="1">
    <location>
        <begin position="12"/>
        <end position="32"/>
    </location>
</feature>
<feature type="transmembrane region" description="Helical" evidence="1">
    <location>
        <begin position="87"/>
        <end position="111"/>
    </location>
</feature>
<name>A0AA39HAQ9_9BILA</name>
<accession>A0AA39HAQ9</accession>
<reference evidence="2" key="1">
    <citation type="submission" date="2023-06" db="EMBL/GenBank/DDBJ databases">
        <title>Genomic analysis of the entomopathogenic nematode Steinernema hermaphroditum.</title>
        <authorList>
            <person name="Schwarz E.M."/>
            <person name="Heppert J.K."/>
            <person name="Baniya A."/>
            <person name="Schwartz H.T."/>
            <person name="Tan C.-H."/>
            <person name="Antoshechkin I."/>
            <person name="Sternberg P.W."/>
            <person name="Goodrich-Blair H."/>
            <person name="Dillman A.R."/>
        </authorList>
    </citation>
    <scope>NUCLEOTIDE SEQUENCE</scope>
    <source>
        <strain evidence="2">PS9179</strain>
        <tissue evidence="2">Whole animal</tissue>
    </source>
</reference>
<organism evidence="2 3">
    <name type="scientific">Steinernema hermaphroditum</name>
    <dbReference type="NCBI Taxonomy" id="289476"/>
    <lineage>
        <taxon>Eukaryota</taxon>
        <taxon>Metazoa</taxon>
        <taxon>Ecdysozoa</taxon>
        <taxon>Nematoda</taxon>
        <taxon>Chromadorea</taxon>
        <taxon>Rhabditida</taxon>
        <taxon>Tylenchina</taxon>
        <taxon>Panagrolaimomorpha</taxon>
        <taxon>Strongyloidoidea</taxon>
        <taxon>Steinernematidae</taxon>
        <taxon>Steinernema</taxon>
    </lineage>
</organism>
<dbReference type="Pfam" id="PF10318">
    <property type="entry name" value="7TM_GPCR_Srh"/>
    <property type="match status" value="1"/>
</dbReference>
<keyword evidence="1" id="KW-0812">Transmembrane</keyword>
<evidence type="ECO:0000313" key="3">
    <source>
        <dbReference type="Proteomes" id="UP001175271"/>
    </source>
</evidence>
<evidence type="ECO:0000313" key="2">
    <source>
        <dbReference type="EMBL" id="KAK0402367.1"/>
    </source>
</evidence>
<evidence type="ECO:0000256" key="1">
    <source>
        <dbReference type="SAM" id="Phobius"/>
    </source>
</evidence>
<feature type="transmembrane region" description="Helical" evidence="1">
    <location>
        <begin position="44"/>
        <end position="67"/>
    </location>
</feature>
<dbReference type="AlphaFoldDB" id="A0AA39HAQ9"/>
<keyword evidence="3" id="KW-1185">Reference proteome</keyword>
<dbReference type="InterPro" id="IPR019422">
    <property type="entry name" value="7TM_GPCR_serpentine_rcpt_Srh"/>
</dbReference>
<dbReference type="EMBL" id="JAUCMV010000004">
    <property type="protein sequence ID" value="KAK0402367.1"/>
    <property type="molecule type" value="Genomic_DNA"/>
</dbReference>
<gene>
    <name evidence="2" type="ORF">QR680_016299</name>
</gene>
<keyword evidence="1" id="KW-0472">Membrane</keyword>
<protein>
    <submittedName>
        <fullName evidence="2">Uncharacterized protein</fullName>
    </submittedName>
</protein>
<dbReference type="Proteomes" id="UP001175271">
    <property type="component" value="Unassembled WGS sequence"/>
</dbReference>
<keyword evidence="1" id="KW-1133">Transmembrane helix</keyword>
<comment type="caution">
    <text evidence="2">The sequence shown here is derived from an EMBL/GenBank/DDBJ whole genome shotgun (WGS) entry which is preliminary data.</text>
</comment>